<dbReference type="Proteomes" id="UP001223336">
    <property type="component" value="Unassembled WGS sequence"/>
</dbReference>
<evidence type="ECO:0008006" key="4">
    <source>
        <dbReference type="Google" id="ProtNLM"/>
    </source>
</evidence>
<sequence length="156" mass="16917">MNSKTLVTVIAVALLVGGGVYAWLHHSHENHADHEAHAAHAHDTAAPPLVNGQRWETDEALRTSMLQIRDAASQQQGAALASTTKAQVDYMITHCKLDSQADAALHGIISQLLTGADMLNKAPDSPDGVERIQHALQQYPDYFNHPDFLVNEAVAK</sequence>
<organism evidence="2">
    <name type="scientific">Thiothrix subterranea</name>
    <dbReference type="NCBI Taxonomy" id="2735563"/>
    <lineage>
        <taxon>Bacteria</taxon>
        <taxon>Pseudomonadati</taxon>
        <taxon>Pseudomonadota</taxon>
        <taxon>Gammaproteobacteria</taxon>
        <taxon>Thiotrichales</taxon>
        <taxon>Thiotrichaceae</taxon>
        <taxon>Thiothrix</taxon>
    </lineage>
</organism>
<dbReference type="EMBL" id="CP133217">
    <property type="protein sequence ID" value="WML85027.1"/>
    <property type="molecule type" value="Genomic_DNA"/>
</dbReference>
<dbReference type="RefSeq" id="WP_308135235.1">
    <property type="nucleotide sequence ID" value="NZ_CP133197.1"/>
</dbReference>
<dbReference type="Proteomes" id="UP001229862">
    <property type="component" value="Chromosome"/>
</dbReference>
<evidence type="ECO:0000313" key="3">
    <source>
        <dbReference type="Proteomes" id="UP001223336"/>
    </source>
</evidence>
<gene>
    <name evidence="1" type="ORF">RCC75_12470</name>
    <name evidence="2" type="ORF">RCG00_11995</name>
</gene>
<evidence type="ECO:0000313" key="1">
    <source>
        <dbReference type="EMBL" id="MDQ5769350.1"/>
    </source>
</evidence>
<dbReference type="AlphaFoldDB" id="A0AA51QXL6"/>
<protein>
    <recommendedName>
        <fullName evidence="4">DnrO protein</fullName>
    </recommendedName>
</protein>
<reference evidence="2 3" key="1">
    <citation type="submission" date="2023-08" db="EMBL/GenBank/DDBJ databases">
        <title>New molecular markers tilS and rpoB for phylogenetic and monitoring studies of the genus Thiothrix biodiversity.</title>
        <authorList>
            <person name="Ravin N.V."/>
            <person name="Smolyakov D."/>
            <person name="Markov N.D."/>
            <person name="Beletsky A.V."/>
            <person name="Mardanov A.V."/>
            <person name="Rudenko T.S."/>
            <person name="Grabovich M.Y."/>
        </authorList>
    </citation>
    <scope>NUCLEOTIDE SEQUENCE</scope>
    <source>
        <strain evidence="2">DNT52</strain>
        <strain evidence="1 3">H33</strain>
    </source>
</reference>
<dbReference type="EMBL" id="JAVFKN010000016">
    <property type="protein sequence ID" value="MDQ5769350.1"/>
    <property type="molecule type" value="Genomic_DNA"/>
</dbReference>
<name>A0AA51QXL6_9GAMM</name>
<keyword evidence="3" id="KW-1185">Reference proteome</keyword>
<accession>A0AA51QXL6</accession>
<proteinExistence type="predicted"/>
<evidence type="ECO:0000313" key="2">
    <source>
        <dbReference type="EMBL" id="WML85027.1"/>
    </source>
</evidence>